<comment type="caution">
    <text evidence="1">The sequence shown here is derived from an EMBL/GenBank/DDBJ whole genome shotgun (WGS) entry which is preliminary data.</text>
</comment>
<dbReference type="SUPFAM" id="SSF48498">
    <property type="entry name" value="Tetracyclin repressor-like, C-terminal domain"/>
    <property type="match status" value="1"/>
</dbReference>
<keyword evidence="2" id="KW-1185">Reference proteome</keyword>
<reference evidence="1 2" key="1">
    <citation type="submission" date="2024-01" db="EMBL/GenBank/DDBJ databases">
        <title>Genome mining of biosynthetic gene clusters to explore secondary metabolites of Streptomyces sp.</title>
        <authorList>
            <person name="Baig A."/>
            <person name="Ajitkumar Shintre N."/>
            <person name="Kumar H."/>
            <person name="Anbarasu A."/>
            <person name="Ramaiah S."/>
        </authorList>
    </citation>
    <scope>NUCLEOTIDE SEQUENCE [LARGE SCALE GENOMIC DNA]</scope>
    <source>
        <strain evidence="1 2">A57</strain>
    </source>
</reference>
<gene>
    <name evidence="1" type="ORF">VSS16_14230</name>
</gene>
<name>A0ABV5EAI7_9ACTN</name>
<evidence type="ECO:0000313" key="1">
    <source>
        <dbReference type="EMBL" id="MFB8773873.1"/>
    </source>
</evidence>
<dbReference type="RefSeq" id="WP_376732645.1">
    <property type="nucleotide sequence ID" value="NZ_JAYMRP010000010.1"/>
</dbReference>
<dbReference type="EMBL" id="JAYMRP010000010">
    <property type="protein sequence ID" value="MFB8773873.1"/>
    <property type="molecule type" value="Genomic_DNA"/>
</dbReference>
<dbReference type="InterPro" id="IPR036271">
    <property type="entry name" value="Tet_transcr_reg_TetR-rel_C_sf"/>
</dbReference>
<protein>
    <submittedName>
        <fullName evidence="1">Uncharacterized protein</fullName>
    </submittedName>
</protein>
<sequence>MRLESLRDESIKAECNRGCLMGYLAVEVADHGDAVCATVHDSFQAWTDALAFVLHGCPRSAAALSRSAAAEAAMERALQRAPGGRSCRASPP</sequence>
<dbReference type="Proteomes" id="UP001585080">
    <property type="component" value="Unassembled WGS sequence"/>
</dbReference>
<accession>A0ABV5EAI7</accession>
<organism evidence="1 2">
    <name type="scientific">Streptomyces broussonetiae</name>
    <dbReference type="NCBI Taxonomy" id="2686304"/>
    <lineage>
        <taxon>Bacteria</taxon>
        <taxon>Bacillati</taxon>
        <taxon>Actinomycetota</taxon>
        <taxon>Actinomycetes</taxon>
        <taxon>Kitasatosporales</taxon>
        <taxon>Streptomycetaceae</taxon>
        <taxon>Streptomyces</taxon>
    </lineage>
</organism>
<dbReference type="Gene3D" id="1.10.357.10">
    <property type="entry name" value="Tetracycline Repressor, domain 2"/>
    <property type="match status" value="1"/>
</dbReference>
<evidence type="ECO:0000313" key="2">
    <source>
        <dbReference type="Proteomes" id="UP001585080"/>
    </source>
</evidence>
<proteinExistence type="predicted"/>